<dbReference type="PANTHER" id="PTHR24180:SF45">
    <property type="entry name" value="POLY [ADP-RIBOSE] POLYMERASE TANKYRASE"/>
    <property type="match status" value="1"/>
</dbReference>
<dbReference type="GeneTree" id="ENSGT00940000153969"/>
<dbReference type="GO" id="GO:0005634">
    <property type="term" value="C:nucleus"/>
    <property type="evidence" value="ECO:0007669"/>
    <property type="project" value="UniProtKB-SubCell"/>
</dbReference>
<comment type="subunit">
    <text evidence="8">Interacts with AARS; the interaction is direct.</text>
</comment>
<dbReference type="PRINTS" id="PR01415">
    <property type="entry name" value="ANKYRIN"/>
</dbReference>
<keyword evidence="6" id="KW-0539">Nucleus</keyword>
<feature type="repeat" description="ANK" evidence="10">
    <location>
        <begin position="79"/>
        <end position="111"/>
    </location>
</feature>
<name>A0A3P8WMN8_CYNSE</name>
<evidence type="ECO:0000256" key="9">
    <source>
        <dbReference type="ARBA" id="ARBA00067264"/>
    </source>
</evidence>
<dbReference type="KEGG" id="csem:103382991"/>
<sequence length="372" mass="41013">MVENTEKMLVRLTQDGQLSALEKLLSSGEDSAATDRLRSQHFGRSGDTLLHYAARHGHLDVVNYLVKRVGVDVEVYNNDYKRPLHEAASMGHLACVSYLLSEGAKVDCLKKADWTPLMMASTRRNIDVIQELLCHGADPSLRNKDGWNSFHISCREGDPVVVKHLLHASPDVWRTKSKTGRTPLHTAAMHGCEEVVKILLQACEYSPDTRDSCGVTPLMDAVRNGHVSVARLLLERHQASPTAHDKLGAHLVHQVAVTGQEEALRFLVQDLNVDINQRATDLQLTALHYAAKEGHVSTIQTLVKLGADVQAYDRKRRSALHMASIGQHAAAVRILLELGLRDSEDASGTSARQLARKQDVIKVFQSGSTDLS</sequence>
<dbReference type="PROSITE" id="PS50297">
    <property type="entry name" value="ANK_REP_REGION"/>
    <property type="match status" value="6"/>
</dbReference>
<comment type="subcellular location">
    <subcellularLocation>
        <location evidence="2">Cytoplasm</location>
    </subcellularLocation>
    <subcellularLocation>
        <location evidence="1">Nucleus</location>
    </subcellularLocation>
</comment>
<dbReference type="InParanoid" id="A0A3P8WMN8"/>
<dbReference type="GO" id="GO:0005737">
    <property type="term" value="C:cytoplasm"/>
    <property type="evidence" value="ECO:0007669"/>
    <property type="project" value="UniProtKB-SubCell"/>
</dbReference>
<feature type="repeat" description="ANK" evidence="10">
    <location>
        <begin position="282"/>
        <end position="314"/>
    </location>
</feature>
<evidence type="ECO:0000313" key="12">
    <source>
        <dbReference type="Proteomes" id="UP000265120"/>
    </source>
</evidence>
<dbReference type="OMA" id="TRCQYEP"/>
<proteinExistence type="predicted"/>
<evidence type="ECO:0000256" key="7">
    <source>
        <dbReference type="ARBA" id="ARBA00053725"/>
    </source>
</evidence>
<evidence type="ECO:0000256" key="4">
    <source>
        <dbReference type="ARBA" id="ARBA00022737"/>
    </source>
</evidence>
<accession>A0A3P8WMN8</accession>
<organism evidence="11 12">
    <name type="scientific">Cynoglossus semilaevis</name>
    <name type="common">Tongue sole</name>
    <dbReference type="NCBI Taxonomy" id="244447"/>
    <lineage>
        <taxon>Eukaryota</taxon>
        <taxon>Metazoa</taxon>
        <taxon>Chordata</taxon>
        <taxon>Craniata</taxon>
        <taxon>Vertebrata</taxon>
        <taxon>Euteleostomi</taxon>
        <taxon>Actinopterygii</taxon>
        <taxon>Neopterygii</taxon>
        <taxon>Teleostei</taxon>
        <taxon>Neoteleostei</taxon>
        <taxon>Acanthomorphata</taxon>
        <taxon>Carangaria</taxon>
        <taxon>Pleuronectiformes</taxon>
        <taxon>Pleuronectoidei</taxon>
        <taxon>Cynoglossidae</taxon>
        <taxon>Cynoglossinae</taxon>
        <taxon>Cynoglossus</taxon>
    </lineage>
</organism>
<dbReference type="InterPro" id="IPR036770">
    <property type="entry name" value="Ankyrin_rpt-contain_sf"/>
</dbReference>
<reference evidence="11" key="2">
    <citation type="submission" date="2025-08" db="UniProtKB">
        <authorList>
            <consortium name="Ensembl"/>
        </authorList>
    </citation>
    <scope>IDENTIFICATION</scope>
</reference>
<reference evidence="11 12" key="1">
    <citation type="journal article" date="2014" name="Nat. Genet.">
        <title>Whole-genome sequence of a flatfish provides insights into ZW sex chromosome evolution and adaptation to a benthic lifestyle.</title>
        <authorList>
            <person name="Chen S."/>
            <person name="Zhang G."/>
            <person name="Shao C."/>
            <person name="Huang Q."/>
            <person name="Liu G."/>
            <person name="Zhang P."/>
            <person name="Song W."/>
            <person name="An N."/>
            <person name="Chalopin D."/>
            <person name="Volff J.N."/>
            <person name="Hong Y."/>
            <person name="Li Q."/>
            <person name="Sha Z."/>
            <person name="Zhou H."/>
            <person name="Xie M."/>
            <person name="Yu Q."/>
            <person name="Liu Y."/>
            <person name="Xiang H."/>
            <person name="Wang N."/>
            <person name="Wu K."/>
            <person name="Yang C."/>
            <person name="Zhou Q."/>
            <person name="Liao X."/>
            <person name="Yang L."/>
            <person name="Hu Q."/>
            <person name="Zhang J."/>
            <person name="Meng L."/>
            <person name="Jin L."/>
            <person name="Tian Y."/>
            <person name="Lian J."/>
            <person name="Yang J."/>
            <person name="Miao G."/>
            <person name="Liu S."/>
            <person name="Liang Z."/>
            <person name="Yan F."/>
            <person name="Li Y."/>
            <person name="Sun B."/>
            <person name="Zhang H."/>
            <person name="Zhang J."/>
            <person name="Zhu Y."/>
            <person name="Du M."/>
            <person name="Zhao Y."/>
            <person name="Schartl M."/>
            <person name="Tang Q."/>
            <person name="Wang J."/>
        </authorList>
    </citation>
    <scope>NUCLEOTIDE SEQUENCE</scope>
</reference>
<dbReference type="FunFam" id="1.25.40.20:FF:000336">
    <property type="entry name" value="Ankyrin repeat domain-containing protein 16"/>
    <property type="match status" value="1"/>
</dbReference>
<dbReference type="AlphaFoldDB" id="A0A3P8WMN8"/>
<dbReference type="STRING" id="244447.ENSCSEP00000025925"/>
<dbReference type="SMART" id="SM00248">
    <property type="entry name" value="ANK"/>
    <property type="match status" value="9"/>
</dbReference>
<keyword evidence="5 10" id="KW-0040">ANK repeat</keyword>
<dbReference type="SUPFAM" id="SSF48403">
    <property type="entry name" value="Ankyrin repeat"/>
    <property type="match status" value="1"/>
</dbReference>
<dbReference type="Gene3D" id="1.25.40.20">
    <property type="entry name" value="Ankyrin repeat-containing domain"/>
    <property type="match status" value="3"/>
</dbReference>
<comment type="function">
    <text evidence="7">Required to prevent the misactivation of serine (Ser) with tRNA(Ala) by promoting the hydrolysis of Ser-mischarged tRNA(Ala), thereby playing a role in translational fidelity. Binds directly to the catalytic domain of AARS/AlaRS and captures Ser that is misactivated by AARS/AlaRS, preventing the charging of Ser adenylates to tRNA(Ala) and precluding Ser misincorporation in nascent peptides.</text>
</comment>
<dbReference type="Pfam" id="PF13637">
    <property type="entry name" value="Ank_4"/>
    <property type="match status" value="1"/>
</dbReference>
<feature type="repeat" description="ANK" evidence="10">
    <location>
        <begin position="213"/>
        <end position="236"/>
    </location>
</feature>
<dbReference type="InterPro" id="IPR051637">
    <property type="entry name" value="Ank_repeat_dom-contain_49"/>
</dbReference>
<keyword evidence="4" id="KW-0677">Repeat</keyword>
<dbReference type="Pfam" id="PF00023">
    <property type="entry name" value="Ank"/>
    <property type="match status" value="1"/>
</dbReference>
<evidence type="ECO:0000256" key="2">
    <source>
        <dbReference type="ARBA" id="ARBA00004496"/>
    </source>
</evidence>
<evidence type="ECO:0000256" key="3">
    <source>
        <dbReference type="ARBA" id="ARBA00022490"/>
    </source>
</evidence>
<dbReference type="RefSeq" id="XP_008314201.1">
    <property type="nucleotide sequence ID" value="XM_008315979.3"/>
</dbReference>
<keyword evidence="12" id="KW-1185">Reference proteome</keyword>
<dbReference type="OrthoDB" id="4772757at2759"/>
<keyword evidence="3" id="KW-0963">Cytoplasm</keyword>
<evidence type="ECO:0000256" key="5">
    <source>
        <dbReference type="ARBA" id="ARBA00023043"/>
    </source>
</evidence>
<evidence type="ECO:0000256" key="6">
    <source>
        <dbReference type="ARBA" id="ARBA00023242"/>
    </source>
</evidence>
<dbReference type="CTD" id="54522"/>
<dbReference type="Ensembl" id="ENSCSET00000026265.1">
    <property type="protein sequence ID" value="ENSCSEP00000025925.1"/>
    <property type="gene ID" value="ENSCSEG00000016568.1"/>
</dbReference>
<evidence type="ECO:0000256" key="8">
    <source>
        <dbReference type="ARBA" id="ARBA00062703"/>
    </source>
</evidence>
<dbReference type="PROSITE" id="PS50088">
    <property type="entry name" value="ANK_REPEAT"/>
    <property type="match status" value="6"/>
</dbReference>
<feature type="repeat" description="ANK" evidence="10">
    <location>
        <begin position="179"/>
        <end position="201"/>
    </location>
</feature>
<dbReference type="InterPro" id="IPR002110">
    <property type="entry name" value="Ankyrin_rpt"/>
</dbReference>
<dbReference type="Pfam" id="PF12796">
    <property type="entry name" value="Ank_2"/>
    <property type="match status" value="2"/>
</dbReference>
<reference evidence="11" key="3">
    <citation type="submission" date="2025-09" db="UniProtKB">
        <authorList>
            <consortium name="Ensembl"/>
        </authorList>
    </citation>
    <scope>IDENTIFICATION</scope>
</reference>
<evidence type="ECO:0000256" key="1">
    <source>
        <dbReference type="ARBA" id="ARBA00004123"/>
    </source>
</evidence>
<evidence type="ECO:0000313" key="11">
    <source>
        <dbReference type="Ensembl" id="ENSCSEP00000025925.1"/>
    </source>
</evidence>
<protein>
    <recommendedName>
        <fullName evidence="9">Ankyrin repeat domain-containing protein 16</fullName>
    </recommendedName>
</protein>
<evidence type="ECO:0000256" key="10">
    <source>
        <dbReference type="PROSITE-ProRule" id="PRU00023"/>
    </source>
</evidence>
<dbReference type="PANTHER" id="PTHR24180">
    <property type="entry name" value="CYCLIN-DEPENDENT KINASE INHIBITOR 2C-RELATED"/>
    <property type="match status" value="1"/>
</dbReference>
<dbReference type="GeneID" id="103382991"/>
<feature type="repeat" description="ANK" evidence="10">
    <location>
        <begin position="45"/>
        <end position="78"/>
    </location>
</feature>
<feature type="repeat" description="ANK" evidence="10">
    <location>
        <begin position="112"/>
        <end position="144"/>
    </location>
</feature>
<dbReference type="Proteomes" id="UP000265120">
    <property type="component" value="Chromosome 8"/>
</dbReference>